<dbReference type="AlphaFoldDB" id="V2RLB5"/>
<accession>V2RLB5</accession>
<dbReference type="EMBL" id="CP097562">
    <property type="protein sequence ID" value="USF24180.1"/>
    <property type="molecule type" value="Genomic_DNA"/>
</dbReference>
<dbReference type="PROSITE" id="PS51257">
    <property type="entry name" value="PROKAR_LIPOPROTEIN"/>
    <property type="match status" value="1"/>
</dbReference>
<protein>
    <submittedName>
        <fullName evidence="1">Uncharacterized protein</fullName>
    </submittedName>
</protein>
<gene>
    <name evidence="1" type="ORF">N508_001262</name>
</gene>
<reference evidence="1" key="3">
    <citation type="submission" date="2022-06" db="EMBL/GenBank/DDBJ databases">
        <title>Resources to Facilitate Use of the Altered Schaedler Flora (ASF) Mouse Model to Study Microbiome Function.</title>
        <authorList>
            <person name="Proctor A."/>
            <person name="Parvinroo S."/>
            <person name="Richie T."/>
            <person name="Jia X."/>
            <person name="Lee S.T.M."/>
            <person name="Karp P.D."/>
            <person name="Paley S."/>
            <person name="Kostic A.D."/>
            <person name="Pierre J.F."/>
            <person name="Wannemuehler M.J."/>
            <person name="Phillips G.J."/>
        </authorList>
    </citation>
    <scope>NUCLEOTIDE SEQUENCE</scope>
    <source>
        <strain evidence="1">ASF457</strain>
    </source>
</reference>
<keyword evidence="2" id="KW-1185">Reference proteome</keyword>
<dbReference type="Proteomes" id="UP000017429">
    <property type="component" value="Chromosome"/>
</dbReference>
<dbReference type="KEGG" id="msch:N508_001262"/>
<organism evidence="1 2">
    <name type="scientific">Mucispirillum schaedleri ASF457</name>
    <dbReference type="NCBI Taxonomy" id="1379858"/>
    <lineage>
        <taxon>Bacteria</taxon>
        <taxon>Pseudomonadati</taxon>
        <taxon>Deferribacterota</taxon>
        <taxon>Deferribacteres</taxon>
        <taxon>Deferribacterales</taxon>
        <taxon>Mucispirillaceae</taxon>
        <taxon>Mucispirillum</taxon>
    </lineage>
</organism>
<evidence type="ECO:0000313" key="2">
    <source>
        <dbReference type="Proteomes" id="UP000017429"/>
    </source>
</evidence>
<sequence length="283" mass="30285">MKKLFFLILPLILLGCGEDNSNDKVLSPLTPASVINVYPASYDFVTVKAGETKKTTSFTVNTDGFVTSRCNVESDILGLNIDDAKNTLETMYQNQITSGQFSLSFTPMCKGNISGELFIVTDTFGGADVRIPINAVVTDDANILPKCSSENPVITVTSSPENIIKTGEIKELGTQKYIDFDTAGTNNITITAVSDTYLSGGYSSTSTGGTFNSTVTRWELKDNKVSAKAEIIFNPVLCSGPASDRIIVNGLDGTSKYTYLYITGTGTAADGTACSNRYPLQTN</sequence>
<dbReference type="RefSeq" id="WP_023275549.1">
    <property type="nucleotide sequence ID" value="NZ_CP097562.1"/>
</dbReference>
<proteinExistence type="predicted"/>
<name>V2RLB5_9BACT</name>
<reference evidence="1" key="1">
    <citation type="journal article" date="2014" name="Genome Announc.">
        <title>Draft genome sequences of the altered schaedler flora, a defined bacterial community from gnotobiotic mice.</title>
        <authorList>
            <person name="Wannemuehler M.J."/>
            <person name="Overstreet A.M."/>
            <person name="Ward D.V."/>
            <person name="Phillips G.J."/>
        </authorList>
    </citation>
    <scope>NUCLEOTIDE SEQUENCE</scope>
    <source>
        <strain evidence="1">ASF457</strain>
    </source>
</reference>
<evidence type="ECO:0000313" key="1">
    <source>
        <dbReference type="EMBL" id="USF24180.1"/>
    </source>
</evidence>
<reference evidence="1" key="2">
    <citation type="submission" date="2022-05" db="EMBL/GenBank/DDBJ databases">
        <authorList>
            <person name="Proctor A.L."/>
            <person name="Phillips G.J."/>
            <person name="Wannemuehler M.J."/>
        </authorList>
    </citation>
    <scope>NUCLEOTIDE SEQUENCE</scope>
    <source>
        <strain evidence="1">ASF457</strain>
    </source>
</reference>